<dbReference type="AlphaFoldDB" id="T1BW71"/>
<feature type="non-terminal residue" evidence="3">
    <location>
        <position position="109"/>
    </location>
</feature>
<dbReference type="InterPro" id="IPR050154">
    <property type="entry name" value="UbiB_kinase"/>
</dbReference>
<gene>
    <name evidence="3" type="ORF">B1A_03075</name>
</gene>
<dbReference type="PANTHER" id="PTHR10566">
    <property type="entry name" value="CHAPERONE-ACTIVITY OF BC1 COMPLEX CABC1 -RELATED"/>
    <property type="match status" value="1"/>
</dbReference>
<reference evidence="3" key="1">
    <citation type="submission" date="2013-08" db="EMBL/GenBank/DDBJ databases">
        <authorList>
            <person name="Mendez C."/>
            <person name="Richter M."/>
            <person name="Ferrer M."/>
            <person name="Sanchez J."/>
        </authorList>
    </citation>
    <scope>NUCLEOTIDE SEQUENCE</scope>
</reference>
<sequence length="109" mass="12719">MYISISSIMKEFGVRVFEEMDYRREMSNARKIAKNIQGREKIIIPTVYEEITSSRVLVMDYIPGIKITNRKELLEKGIDVKKLAMDLDTAFIRMLLRDDIFHADPHPGN</sequence>
<organism evidence="3">
    <name type="scientific">mine drainage metagenome</name>
    <dbReference type="NCBI Taxonomy" id="410659"/>
    <lineage>
        <taxon>unclassified sequences</taxon>
        <taxon>metagenomes</taxon>
        <taxon>ecological metagenomes</taxon>
    </lineage>
</organism>
<evidence type="ECO:0000256" key="1">
    <source>
        <dbReference type="ARBA" id="ARBA00009670"/>
    </source>
</evidence>
<feature type="domain" description="ABC1 atypical kinase-like" evidence="2">
    <location>
        <begin position="5"/>
        <end position="109"/>
    </location>
</feature>
<dbReference type="PANTHER" id="PTHR10566:SF113">
    <property type="entry name" value="PROTEIN ACTIVITY OF BC1 COMPLEX KINASE 7, CHLOROPLASTIC"/>
    <property type="match status" value="1"/>
</dbReference>
<comment type="similarity">
    <text evidence="1">Belongs to the protein kinase superfamily. ADCK protein kinase family.</text>
</comment>
<dbReference type="SUPFAM" id="SSF56112">
    <property type="entry name" value="Protein kinase-like (PK-like)"/>
    <property type="match status" value="1"/>
</dbReference>
<protein>
    <submittedName>
        <fullName evidence="3">ABC-1 domain protein</fullName>
    </submittedName>
</protein>
<dbReference type="InterPro" id="IPR011009">
    <property type="entry name" value="Kinase-like_dom_sf"/>
</dbReference>
<accession>T1BW71</accession>
<name>T1BW71_9ZZZZ</name>
<evidence type="ECO:0000259" key="2">
    <source>
        <dbReference type="Pfam" id="PF03109"/>
    </source>
</evidence>
<dbReference type="Pfam" id="PF03109">
    <property type="entry name" value="ABC1"/>
    <property type="match status" value="1"/>
</dbReference>
<reference evidence="3" key="2">
    <citation type="journal article" date="2014" name="ISME J.">
        <title>Microbial stratification in low pH oxic and suboxic macroscopic growths along an acid mine drainage.</title>
        <authorList>
            <person name="Mendez-Garcia C."/>
            <person name="Mesa V."/>
            <person name="Sprenger R.R."/>
            <person name="Richter M."/>
            <person name="Diez M.S."/>
            <person name="Solano J."/>
            <person name="Bargiela R."/>
            <person name="Golyshina O.V."/>
            <person name="Manteca A."/>
            <person name="Ramos J.L."/>
            <person name="Gallego J.R."/>
            <person name="Llorente I."/>
            <person name="Martins Dos Santos V.A."/>
            <person name="Jensen O.N."/>
            <person name="Pelaez A.I."/>
            <person name="Sanchez J."/>
            <person name="Ferrer M."/>
        </authorList>
    </citation>
    <scope>NUCLEOTIDE SEQUENCE</scope>
</reference>
<dbReference type="InterPro" id="IPR004147">
    <property type="entry name" value="ABC1_dom"/>
</dbReference>
<evidence type="ECO:0000313" key="3">
    <source>
        <dbReference type="EMBL" id="EQD77196.1"/>
    </source>
</evidence>
<comment type="caution">
    <text evidence="3">The sequence shown here is derived from an EMBL/GenBank/DDBJ whole genome shotgun (WGS) entry which is preliminary data.</text>
</comment>
<dbReference type="EMBL" id="AUZX01002258">
    <property type="protein sequence ID" value="EQD77196.1"/>
    <property type="molecule type" value="Genomic_DNA"/>
</dbReference>
<proteinExistence type="inferred from homology"/>